<dbReference type="PANTHER" id="PTHR34001:SF3">
    <property type="entry name" value="BLL7405 PROTEIN"/>
    <property type="match status" value="1"/>
</dbReference>
<name>A0A502FTT1_9SPHN</name>
<sequence>MRKFALTAATAALTLGLAAPAFSQDGPPPAPVRDDATFTGPRAGVILGYDKLQPGRGPNSDIDSNRKADGLTYGGDIGYDAAFHGVVVGVEGEVTGSTADVSNAPTSAGALGYGRVKTGRDLYVGGRLGYVVAPKTMIYAKGGYTNARLDLTANNGTTTTGNHYNLDGYRVGAGVEQKIGRTTYAKVEYRYSNYGDARLEYANGGNTNNFDVNTDRHQVVVGLGVRF</sequence>
<evidence type="ECO:0000256" key="1">
    <source>
        <dbReference type="ARBA" id="ARBA00004370"/>
    </source>
</evidence>
<dbReference type="EMBL" id="RCZC01000003">
    <property type="protein sequence ID" value="TPG52799.1"/>
    <property type="molecule type" value="Genomic_DNA"/>
</dbReference>
<protein>
    <submittedName>
        <fullName evidence="7">Porin family protein</fullName>
    </submittedName>
</protein>
<dbReference type="InterPro" id="IPR051692">
    <property type="entry name" value="OMP-like"/>
</dbReference>
<dbReference type="Gene3D" id="2.40.160.20">
    <property type="match status" value="1"/>
</dbReference>
<reference evidence="7 8" key="1">
    <citation type="journal article" date="2019" name="Environ. Microbiol.">
        <title>Species interactions and distinct microbial communities in high Arctic permafrost affected cryosols are associated with the CH4 and CO2 gas fluxes.</title>
        <authorList>
            <person name="Altshuler I."/>
            <person name="Hamel J."/>
            <person name="Turney S."/>
            <person name="Magnuson E."/>
            <person name="Levesque R."/>
            <person name="Greer C."/>
            <person name="Whyte L.G."/>
        </authorList>
    </citation>
    <scope>NUCLEOTIDE SEQUENCE [LARGE SCALE GENOMIC DNA]</scope>
    <source>
        <strain evidence="7 8">E6.1</strain>
    </source>
</reference>
<proteinExistence type="inferred from homology"/>
<evidence type="ECO:0000256" key="5">
    <source>
        <dbReference type="SAM" id="SignalP"/>
    </source>
</evidence>
<dbReference type="OrthoDB" id="8222426at2"/>
<comment type="caution">
    <text evidence="7">The sequence shown here is derived from an EMBL/GenBank/DDBJ whole genome shotgun (WGS) entry which is preliminary data.</text>
</comment>
<keyword evidence="2 5" id="KW-0732">Signal</keyword>
<dbReference type="RefSeq" id="WP_140850719.1">
    <property type="nucleotide sequence ID" value="NZ_RCZC01000003.1"/>
</dbReference>
<dbReference type="AlphaFoldDB" id="A0A502FTT1"/>
<comment type="similarity">
    <text evidence="4">Belongs to the Omp25/RopB family.</text>
</comment>
<feature type="domain" description="Outer membrane protein beta-barrel" evidence="6">
    <location>
        <begin position="10"/>
        <end position="227"/>
    </location>
</feature>
<feature type="signal peptide" evidence="5">
    <location>
        <begin position="1"/>
        <end position="23"/>
    </location>
</feature>
<evidence type="ECO:0000256" key="2">
    <source>
        <dbReference type="ARBA" id="ARBA00022729"/>
    </source>
</evidence>
<gene>
    <name evidence="7" type="ORF">EAH76_13085</name>
</gene>
<dbReference type="PANTHER" id="PTHR34001">
    <property type="entry name" value="BLL7405 PROTEIN"/>
    <property type="match status" value="1"/>
</dbReference>
<dbReference type="SUPFAM" id="SSF56925">
    <property type="entry name" value="OMPA-like"/>
    <property type="match status" value="1"/>
</dbReference>
<evidence type="ECO:0000313" key="8">
    <source>
        <dbReference type="Proteomes" id="UP000319931"/>
    </source>
</evidence>
<dbReference type="Pfam" id="PF13505">
    <property type="entry name" value="OMP_b-brl"/>
    <property type="match status" value="1"/>
</dbReference>
<accession>A0A502FTT1</accession>
<comment type="subcellular location">
    <subcellularLocation>
        <location evidence="1">Membrane</location>
    </subcellularLocation>
</comment>
<dbReference type="GO" id="GO:0016020">
    <property type="term" value="C:membrane"/>
    <property type="evidence" value="ECO:0007669"/>
    <property type="project" value="UniProtKB-SubCell"/>
</dbReference>
<dbReference type="InterPro" id="IPR027385">
    <property type="entry name" value="Beta-barrel_OMP"/>
</dbReference>
<evidence type="ECO:0000256" key="3">
    <source>
        <dbReference type="ARBA" id="ARBA00023136"/>
    </source>
</evidence>
<evidence type="ECO:0000259" key="6">
    <source>
        <dbReference type="Pfam" id="PF13505"/>
    </source>
</evidence>
<evidence type="ECO:0000313" key="7">
    <source>
        <dbReference type="EMBL" id="TPG52799.1"/>
    </source>
</evidence>
<organism evidence="7 8">
    <name type="scientific">Sphingomonas glacialis</name>
    <dbReference type="NCBI Taxonomy" id="658225"/>
    <lineage>
        <taxon>Bacteria</taxon>
        <taxon>Pseudomonadati</taxon>
        <taxon>Pseudomonadota</taxon>
        <taxon>Alphaproteobacteria</taxon>
        <taxon>Sphingomonadales</taxon>
        <taxon>Sphingomonadaceae</taxon>
        <taxon>Sphingomonas</taxon>
    </lineage>
</organism>
<keyword evidence="8" id="KW-1185">Reference proteome</keyword>
<dbReference type="InterPro" id="IPR011250">
    <property type="entry name" value="OMP/PagP_B-barrel"/>
</dbReference>
<dbReference type="Proteomes" id="UP000319931">
    <property type="component" value="Unassembled WGS sequence"/>
</dbReference>
<evidence type="ECO:0000256" key="4">
    <source>
        <dbReference type="ARBA" id="ARBA00038306"/>
    </source>
</evidence>
<feature type="chain" id="PRO_5021431012" evidence="5">
    <location>
        <begin position="24"/>
        <end position="227"/>
    </location>
</feature>
<keyword evidence="3" id="KW-0472">Membrane</keyword>